<protein>
    <submittedName>
        <fullName evidence="2">Uncharacterized protein</fullName>
    </submittedName>
</protein>
<evidence type="ECO:0000313" key="4">
    <source>
        <dbReference type="Proteomes" id="UP000285951"/>
    </source>
</evidence>
<evidence type="ECO:0000313" key="3">
    <source>
        <dbReference type="EMBL" id="MVB05452.1"/>
    </source>
</evidence>
<name>A0A7M4D0R8_9BACT</name>
<organism evidence="2 5">
    <name type="scientific">Labilibaculum euxinus</name>
    <dbReference type="NCBI Taxonomy" id="2686357"/>
    <lineage>
        <taxon>Bacteria</taxon>
        <taxon>Pseudomonadati</taxon>
        <taxon>Bacteroidota</taxon>
        <taxon>Bacteroidia</taxon>
        <taxon>Marinilabiliales</taxon>
        <taxon>Marinifilaceae</taxon>
        <taxon>Labilibaculum</taxon>
    </lineage>
</organism>
<dbReference type="EMBL" id="WOTW01000001">
    <property type="protein sequence ID" value="MUP36247.1"/>
    <property type="molecule type" value="Genomic_DNA"/>
</dbReference>
<feature type="transmembrane region" description="Helical" evidence="1">
    <location>
        <begin position="49"/>
        <end position="68"/>
    </location>
</feature>
<keyword evidence="1" id="KW-0812">Transmembrane</keyword>
<dbReference type="EMBL" id="QTZN02000001">
    <property type="protein sequence ID" value="MVB05452.1"/>
    <property type="molecule type" value="Genomic_DNA"/>
</dbReference>
<dbReference type="PROSITE" id="PS51257">
    <property type="entry name" value="PROKAR_LIPOPROTEIN"/>
    <property type="match status" value="1"/>
</dbReference>
<keyword evidence="4" id="KW-1185">Reference proteome</keyword>
<dbReference type="Proteomes" id="UP000462449">
    <property type="component" value="Unassembled WGS sequence"/>
</dbReference>
<evidence type="ECO:0000256" key="1">
    <source>
        <dbReference type="SAM" id="Phobius"/>
    </source>
</evidence>
<proteinExistence type="predicted"/>
<feature type="transmembrane region" description="Helical" evidence="1">
    <location>
        <begin position="20"/>
        <end position="37"/>
    </location>
</feature>
<dbReference type="Proteomes" id="UP000285951">
    <property type="component" value="Unassembled WGS sequence"/>
</dbReference>
<evidence type="ECO:0000313" key="5">
    <source>
        <dbReference type="Proteomes" id="UP000462449"/>
    </source>
</evidence>
<dbReference type="AlphaFoldDB" id="A0A7M4D0R8"/>
<feature type="transmembrane region" description="Helical" evidence="1">
    <location>
        <begin position="74"/>
        <end position="94"/>
    </location>
</feature>
<dbReference type="OrthoDB" id="798330at2"/>
<evidence type="ECO:0000313" key="2">
    <source>
        <dbReference type="EMBL" id="MUP36247.1"/>
    </source>
</evidence>
<reference evidence="3 4" key="1">
    <citation type="submission" date="2019-11" db="EMBL/GenBank/DDBJ databases">
        <title>Draft genome sequence of Labilibaculum sp. strain SYP isolated from Black Sea.</title>
        <authorList>
            <person name="Yadav S."/>
            <person name="Villanueva L."/>
        </authorList>
    </citation>
    <scope>NUCLEOTIDE SEQUENCE [LARGE SCALE GENOMIC DNA]</scope>
    <source>
        <strain evidence="3 4">44</strain>
    </source>
</reference>
<sequence length="180" mass="20715">MNKLVDFMGLFKAREKFGLSYQNISLVGLACLGTIYLNSNYLLVPIKTLVLVGVLASIVVTVIFIKYYKREFGIIWALFHNLTIGCIAVYLFVFTNDILSTKPLSKEIVPIESVKLQDNHQRGNRALEPVILVTIKNRQHKITYHHSTFKRVMQSKNVEITIKEGFWSYWVLTNVEFVKS</sequence>
<gene>
    <name evidence="3" type="ORF">DWB62_000210</name>
    <name evidence="2" type="ORF">GNY23_00210</name>
</gene>
<keyword evidence="1" id="KW-0472">Membrane</keyword>
<dbReference type="RefSeq" id="WP_156194235.1">
    <property type="nucleotide sequence ID" value="NZ_QTZN02000001.1"/>
</dbReference>
<comment type="caution">
    <text evidence="2">The sequence shown here is derived from an EMBL/GenBank/DDBJ whole genome shotgun (WGS) entry which is preliminary data.</text>
</comment>
<accession>A0A7M4D0R8</accession>
<reference evidence="2 5" key="2">
    <citation type="submission" date="2019-12" db="EMBL/GenBank/DDBJ databases">
        <title>Draft genome sequence of Labilibaculum sp. strain 44 isolated from deep waters of Black Sea.</title>
        <authorList>
            <person name="Yadav S."/>
            <person name="Villanueva L."/>
        </authorList>
    </citation>
    <scope>NUCLEOTIDE SEQUENCE [LARGE SCALE GENOMIC DNA]</scope>
    <source>
        <strain evidence="2 5">44</strain>
    </source>
</reference>
<keyword evidence="1" id="KW-1133">Transmembrane helix</keyword>